<organism evidence="1 2">
    <name type="scientific">Corynebacterium accolens</name>
    <dbReference type="NCBI Taxonomy" id="38284"/>
    <lineage>
        <taxon>Bacteria</taxon>
        <taxon>Bacillati</taxon>
        <taxon>Actinomycetota</taxon>
        <taxon>Actinomycetes</taxon>
        <taxon>Mycobacteriales</taxon>
        <taxon>Corynebacteriaceae</taxon>
        <taxon>Corynebacterium</taxon>
    </lineage>
</organism>
<dbReference type="EMBL" id="NWBP01000034">
    <property type="protein sequence ID" value="PCC81954.1"/>
    <property type="molecule type" value="Genomic_DNA"/>
</dbReference>
<dbReference type="Proteomes" id="UP000218690">
    <property type="component" value="Unassembled WGS sequence"/>
</dbReference>
<evidence type="ECO:0000313" key="1">
    <source>
        <dbReference type="EMBL" id="PCC81954.1"/>
    </source>
</evidence>
<protein>
    <submittedName>
        <fullName evidence="1">Uncharacterized protein</fullName>
    </submittedName>
</protein>
<sequence>MSDSPSSALPQNPGASDAELQVILHGDSLMFLGSESALTRLDESSPQEKLARVAPKVAHNLSKSARTLSQFQENSGRYLKLSKDSAQFLKENKVAAEKIRAGVLRVGDLPGAKGNAGSIVKHLKFENTALLATPAAPLAVAAILEESAAQAQMDQVLDYLEEVSENVQKLIQQRKTEVNGDINGFTEAIEEAFSLLQKTGEVGAVTWSKVDDLDVDLKRLQGQIIGELDEVAKEIAKKATNPKKAYQAFTEAEENATYWIFQLARVMVLQNQLNILELNRVAASEPDHLEQHRQGIAEAKAKREERIINALNAIADKANDSATFKDLQLVLRLGGNTKAAEAGNRLVHQLNEFATVAGIDAYTRESIESTGWSDAIKRTAERAGDGVVDTYNEALGKIPWRIRIERTTPRSN</sequence>
<name>A0A2A4AHV2_9CORY</name>
<dbReference type="AlphaFoldDB" id="A0A2A4AHV2"/>
<reference evidence="1 2" key="1">
    <citation type="submission" date="2017-09" db="EMBL/GenBank/DDBJ databases">
        <title>Draft Genome Sequence of Corynebacterium accolens AH4003.</title>
        <authorList>
            <person name="Chen Y."/>
            <person name="Oosthuysen W.F."/>
            <person name="Kelley S."/>
            <person name="Horswill A."/>
        </authorList>
    </citation>
    <scope>NUCLEOTIDE SEQUENCE [LARGE SCALE GENOMIC DNA]</scope>
    <source>
        <strain evidence="1 2">AH4003</strain>
    </source>
</reference>
<accession>A0A2A4AHV2</accession>
<proteinExistence type="predicted"/>
<evidence type="ECO:0000313" key="2">
    <source>
        <dbReference type="Proteomes" id="UP000218690"/>
    </source>
</evidence>
<gene>
    <name evidence="1" type="ORF">COM45_11110</name>
</gene>
<comment type="caution">
    <text evidence="1">The sequence shown here is derived from an EMBL/GenBank/DDBJ whole genome shotgun (WGS) entry which is preliminary data.</text>
</comment>